<gene>
    <name evidence="1" type="ORF">H3H32_20290</name>
</gene>
<proteinExistence type="predicted"/>
<dbReference type="Proteomes" id="UP000515369">
    <property type="component" value="Chromosome"/>
</dbReference>
<evidence type="ECO:0000313" key="2">
    <source>
        <dbReference type="Proteomes" id="UP000515369"/>
    </source>
</evidence>
<sequence length="141" mass="15973">MIDPQTGAISFSETIQVNSGDSINQVTAFNFGEDQLLRDMGTGWKWLTVKNIVVETNYILATFGFYHDALSQLNLIVSANRFEQDAGWESWSKTDELNTLFRLRQWVLAELGREGTFDWGVIQTSYDPKSGASTIHIQFIT</sequence>
<evidence type="ECO:0000313" key="1">
    <source>
        <dbReference type="EMBL" id="QMW00354.1"/>
    </source>
</evidence>
<reference evidence="1 2" key="1">
    <citation type="submission" date="2020-07" db="EMBL/GenBank/DDBJ databases">
        <title>Spirosoma foliorum sp. nov., isolated from the leaves on the Nejang mountain Korea, Republic of.</title>
        <authorList>
            <person name="Ho H."/>
            <person name="Lee Y.-J."/>
            <person name="Nurcahyanto D.-A."/>
            <person name="Kim S.-G."/>
        </authorList>
    </citation>
    <scope>NUCLEOTIDE SEQUENCE [LARGE SCALE GENOMIC DNA]</scope>
    <source>
        <strain evidence="1 2">PL0136</strain>
    </source>
</reference>
<protein>
    <submittedName>
        <fullName evidence="1">Uncharacterized protein</fullName>
    </submittedName>
</protein>
<dbReference type="EMBL" id="CP059732">
    <property type="protein sequence ID" value="QMW00354.1"/>
    <property type="molecule type" value="Genomic_DNA"/>
</dbReference>
<dbReference type="KEGG" id="sfol:H3H32_20290"/>
<organism evidence="1 2">
    <name type="scientific">Spirosoma foliorum</name>
    <dbReference type="NCBI Taxonomy" id="2710596"/>
    <lineage>
        <taxon>Bacteria</taxon>
        <taxon>Pseudomonadati</taxon>
        <taxon>Bacteroidota</taxon>
        <taxon>Cytophagia</taxon>
        <taxon>Cytophagales</taxon>
        <taxon>Cytophagaceae</taxon>
        <taxon>Spirosoma</taxon>
    </lineage>
</organism>
<dbReference type="AlphaFoldDB" id="A0A7G5GNB2"/>
<keyword evidence="2" id="KW-1185">Reference proteome</keyword>
<name>A0A7G5GNB2_9BACT</name>
<dbReference type="RefSeq" id="WP_182457471.1">
    <property type="nucleotide sequence ID" value="NZ_CP059732.1"/>
</dbReference>
<accession>A0A7G5GNB2</accession>